<evidence type="ECO:0000313" key="2">
    <source>
        <dbReference type="Proteomes" id="UP000024635"/>
    </source>
</evidence>
<comment type="caution">
    <text evidence="1">The sequence shown here is derived from an EMBL/GenBank/DDBJ whole genome shotgun (WGS) entry which is preliminary data.</text>
</comment>
<organism evidence="1 2">
    <name type="scientific">Ancylostoma ceylanicum</name>
    <dbReference type="NCBI Taxonomy" id="53326"/>
    <lineage>
        <taxon>Eukaryota</taxon>
        <taxon>Metazoa</taxon>
        <taxon>Ecdysozoa</taxon>
        <taxon>Nematoda</taxon>
        <taxon>Chromadorea</taxon>
        <taxon>Rhabditida</taxon>
        <taxon>Rhabditina</taxon>
        <taxon>Rhabditomorpha</taxon>
        <taxon>Strongyloidea</taxon>
        <taxon>Ancylostomatidae</taxon>
        <taxon>Ancylostomatinae</taxon>
        <taxon>Ancylostoma</taxon>
    </lineage>
</organism>
<proteinExistence type="predicted"/>
<dbReference type="Proteomes" id="UP000024635">
    <property type="component" value="Unassembled WGS sequence"/>
</dbReference>
<dbReference type="EMBL" id="JARK01001429">
    <property type="protein sequence ID" value="EYC03492.1"/>
    <property type="molecule type" value="Genomic_DNA"/>
</dbReference>
<protein>
    <submittedName>
        <fullName evidence="1">Uncharacterized protein</fullName>
    </submittedName>
</protein>
<sequence>MHICVRILSVSMAVDFSLLGERISTSDLVAARFAHDATVDRSRCETISTISDYITSKIVELNSAASKRGCKACGDLRKVE</sequence>
<gene>
    <name evidence="1" type="primary">Acey_s0093.g2621</name>
    <name evidence="1" type="ORF">Y032_0093g2621</name>
</gene>
<name>A0A016TLG6_9BILA</name>
<keyword evidence="2" id="KW-1185">Reference proteome</keyword>
<reference evidence="2" key="1">
    <citation type="journal article" date="2015" name="Nat. Genet.">
        <title>The genome and transcriptome of the zoonotic hookworm Ancylostoma ceylanicum identify infection-specific gene families.</title>
        <authorList>
            <person name="Schwarz E.M."/>
            <person name="Hu Y."/>
            <person name="Antoshechkin I."/>
            <person name="Miller M.M."/>
            <person name="Sternberg P.W."/>
            <person name="Aroian R.V."/>
        </authorList>
    </citation>
    <scope>NUCLEOTIDE SEQUENCE</scope>
    <source>
        <strain evidence="2">HY135</strain>
    </source>
</reference>
<accession>A0A016TLG6</accession>
<evidence type="ECO:0000313" key="1">
    <source>
        <dbReference type="EMBL" id="EYC03492.1"/>
    </source>
</evidence>
<dbReference type="AlphaFoldDB" id="A0A016TLG6"/>